<dbReference type="EMBL" id="AASVQO010000011">
    <property type="protein sequence ID" value="EFH3674704.1"/>
    <property type="molecule type" value="Genomic_DNA"/>
</dbReference>
<dbReference type="Proteomes" id="UP001190091">
    <property type="component" value="Unassembled WGS sequence"/>
</dbReference>
<reference evidence="5 10" key="4">
    <citation type="submission" date="2019-12" db="EMBL/GenBank/DDBJ databases">
        <authorList>
            <consortium name="NARMS: The National Antimicrobial Resistance Monitoring System"/>
        </authorList>
    </citation>
    <scope>NUCLEOTIDE SEQUENCE [LARGE SCALE GENOMIC DNA]</scope>
    <source>
        <strain evidence="5 10">CVM N19EC0189</strain>
    </source>
</reference>
<protein>
    <submittedName>
        <fullName evidence="4">Tellurite resistance methyltransferase TehB</fullName>
        <ecNumber evidence="4">2.1.1.265</ecNumber>
    </submittedName>
    <submittedName>
        <fullName evidence="7">Tellurite resistance protein</fullName>
        <ecNumber evidence="7">2.1.1.-</ecNumber>
    </submittedName>
</protein>
<evidence type="ECO:0000256" key="1">
    <source>
        <dbReference type="ARBA" id="ARBA00022679"/>
    </source>
</evidence>
<dbReference type="eggNOG" id="COG0500">
    <property type="taxonomic scope" value="Bacteria"/>
</dbReference>
<dbReference type="EC" id="2.1.1.265" evidence="4"/>
<evidence type="ECO:0000313" key="10">
    <source>
        <dbReference type="Proteomes" id="UP000534496"/>
    </source>
</evidence>
<dbReference type="EMBL" id="AASRHK010000006">
    <property type="protein sequence ID" value="EFF8953066.1"/>
    <property type="molecule type" value="Genomic_DNA"/>
</dbReference>
<evidence type="ECO:0000259" key="2">
    <source>
        <dbReference type="Pfam" id="PF03848"/>
    </source>
</evidence>
<dbReference type="PANTHER" id="PTHR43861">
    <property type="entry name" value="TRANS-ACONITATE 2-METHYLTRANSFERASE-RELATED"/>
    <property type="match status" value="1"/>
</dbReference>
<dbReference type="EMBL" id="DABGKZ010000042">
    <property type="protein sequence ID" value="HAJ5152411.1"/>
    <property type="molecule type" value="Genomic_DNA"/>
</dbReference>
<dbReference type="GO" id="GO:0032259">
    <property type="term" value="P:methylation"/>
    <property type="evidence" value="ECO:0007669"/>
    <property type="project" value="UniProtKB-KW"/>
</dbReference>
<keyword evidence="4" id="KW-0489">Methyltransferase</keyword>
<reference evidence="6" key="3">
    <citation type="submission" date="2019-11" db="EMBL/GenBank/DDBJ databases">
        <authorList>
            <consortium name="NCBI Pathogen Detection Project"/>
        </authorList>
    </citation>
    <scope>NUCLEOTIDE SEQUENCE</scope>
    <source>
        <strain evidence="6">Ecoli[ST-219]</strain>
    </source>
</reference>
<evidence type="ECO:0000313" key="4">
    <source>
        <dbReference type="EMBL" id="EFF8953066.1"/>
    </source>
</evidence>
<dbReference type="FunFam" id="3.40.50.150:FF:000169">
    <property type="entry name" value="Tellurite resistance methyltransferase TehB"/>
    <property type="match status" value="1"/>
</dbReference>
<organism evidence="4 9">
    <name type="scientific">Escherichia coli</name>
    <dbReference type="NCBI Taxonomy" id="562"/>
    <lineage>
        <taxon>Bacteria</taxon>
        <taxon>Pseudomonadati</taxon>
        <taxon>Pseudomonadota</taxon>
        <taxon>Gammaproteobacteria</taxon>
        <taxon>Enterobacterales</taxon>
        <taxon>Enterobacteriaceae</taxon>
        <taxon>Escherichia</taxon>
    </lineage>
</organism>
<evidence type="ECO:0000313" key="3">
    <source>
        <dbReference type="EMBL" id="CAK1207236.1"/>
    </source>
</evidence>
<dbReference type="Proteomes" id="UP000840371">
    <property type="component" value="Unassembled WGS sequence"/>
</dbReference>
<gene>
    <name evidence="4" type="primary">tehB</name>
    <name evidence="4" type="ORF">BTB68_000963</name>
    <name evidence="5" type="ORF">F9461_16015</name>
    <name evidence="3" type="ORF">FGAF848_06540</name>
    <name evidence="6" type="ORF">HLZ50_20620</name>
    <name evidence="7" type="ORF">NCTC10279_05263</name>
</gene>
<evidence type="ECO:0000313" key="9">
    <source>
        <dbReference type="Proteomes" id="UP000524010"/>
    </source>
</evidence>
<evidence type="ECO:0000313" key="7">
    <source>
        <dbReference type="EMBL" id="SPX32773.1"/>
    </source>
</evidence>
<dbReference type="NCBIfam" id="TIGR00477">
    <property type="entry name" value="tehB"/>
    <property type="match status" value="1"/>
</dbReference>
<keyword evidence="1 4" id="KW-0808">Transferase</keyword>
<reference evidence="7 8" key="2">
    <citation type="submission" date="2018-06" db="EMBL/GenBank/DDBJ databases">
        <authorList>
            <consortium name="Pathogen Informatics"/>
            <person name="Doyle S."/>
        </authorList>
    </citation>
    <scope>NUCLEOTIDE SEQUENCE [LARGE SCALE GENOMIC DNA]</scope>
    <source>
        <strain evidence="7 8">NCTC10279</strain>
    </source>
</reference>
<comment type="caution">
    <text evidence="4">The sequence shown here is derived from an EMBL/GenBank/DDBJ whole genome shotgun (WGS) entry which is preliminary data.</text>
</comment>
<dbReference type="PANTHER" id="PTHR43861:SF3">
    <property type="entry name" value="PUTATIVE (AFU_ORTHOLOGUE AFUA_2G14390)-RELATED"/>
    <property type="match status" value="1"/>
</dbReference>
<dbReference type="InterPro" id="IPR029063">
    <property type="entry name" value="SAM-dependent_MTases_sf"/>
</dbReference>
<dbReference type="EMBL" id="UASG01000040">
    <property type="protein sequence ID" value="SPX32773.1"/>
    <property type="molecule type" value="Genomic_DNA"/>
</dbReference>
<name>A0A066R9R7_ECOLX</name>
<proteinExistence type="predicted"/>
<evidence type="ECO:0000313" key="8">
    <source>
        <dbReference type="Proteomes" id="UP000250385"/>
    </source>
</evidence>
<dbReference type="GO" id="GO:0005737">
    <property type="term" value="C:cytoplasm"/>
    <property type="evidence" value="ECO:0007669"/>
    <property type="project" value="InterPro"/>
</dbReference>
<sequence length="197" mass="22363">MIIRDENYFTDKYELTRTHSEVLEAVKVVKPGKTLDLGCGNGRNSLYLAANGYDVDAWDKNAMSIANVERIKSIENLDNLHTRVVDLNNLTFAGQYDFILSTVVLMFLEAKTIPGLIANMQRCTKPGGYNLIVAAMDTADYPCTVGFPFAFKEGELRRYYEGWEMVKYNEDVGELHRTDANGNRIKLRFATMLARKK</sequence>
<dbReference type="Proteomes" id="UP000250385">
    <property type="component" value="Unassembled WGS sequence"/>
</dbReference>
<reference evidence="3" key="6">
    <citation type="submission" date="2023-10" db="EMBL/GenBank/DDBJ databases">
        <authorList>
            <person name="Leclercq S."/>
        </authorList>
    </citation>
    <scope>NUCLEOTIDE SEQUENCE</scope>
    <source>
        <strain evidence="3">F848</strain>
    </source>
</reference>
<dbReference type="Proteomes" id="UP000524010">
    <property type="component" value="Unassembled WGS sequence"/>
</dbReference>
<reference evidence="6" key="1">
    <citation type="journal article" date="2018" name="Genome Biol.">
        <title>SKESA: strategic k-mer extension for scrupulous assemblies.</title>
        <authorList>
            <person name="Souvorov A."/>
            <person name="Agarwala R."/>
            <person name="Lipman D.J."/>
        </authorList>
    </citation>
    <scope>NUCLEOTIDE SEQUENCE [LARGE SCALE GENOMIC DNA]</scope>
    <source>
        <strain evidence="6">Ecoli[ST-219]</strain>
        <strain>ecoli[ST-219]</strain>
    </source>
</reference>
<dbReference type="InterPro" id="IPR015985">
    <property type="entry name" value="TehB-like_dom"/>
</dbReference>
<dbReference type="GO" id="GO:0046690">
    <property type="term" value="P:response to tellurium ion"/>
    <property type="evidence" value="ECO:0007669"/>
    <property type="project" value="InterPro"/>
</dbReference>
<dbReference type="Pfam" id="PF03848">
    <property type="entry name" value="TehB"/>
    <property type="match status" value="1"/>
</dbReference>
<feature type="domain" description="Tellurite resistance methyltransferase TehB-like" evidence="2">
    <location>
        <begin position="1"/>
        <end position="193"/>
    </location>
</feature>
<dbReference type="CDD" id="cd02440">
    <property type="entry name" value="AdoMet_MTases"/>
    <property type="match status" value="1"/>
</dbReference>
<dbReference type="GO" id="GO:0008757">
    <property type="term" value="F:S-adenosylmethionine-dependent methyltransferase activity"/>
    <property type="evidence" value="ECO:0007669"/>
    <property type="project" value="InterPro"/>
</dbReference>
<reference evidence="4 9" key="5">
    <citation type="submission" date="2020-02" db="EMBL/GenBank/DDBJ databases">
        <authorList>
            <consortium name="PulseNet: The National Subtyping Network for Foodborne Disease Surveillance"/>
            <person name="Tarr C.L."/>
            <person name="Trees E."/>
            <person name="Katz L.S."/>
            <person name="Carleton-Romer H.A."/>
            <person name="Stroika S."/>
            <person name="Kucerova Z."/>
            <person name="Roache K.F."/>
            <person name="Sabol A.L."/>
            <person name="Besser J."/>
            <person name="Gerner-Smidt P."/>
        </authorList>
    </citation>
    <scope>NUCLEOTIDE SEQUENCE [LARGE SCALE GENOMIC DNA]</scope>
    <source>
        <strain evidence="4 9">PNUSAE005278</strain>
    </source>
</reference>
<dbReference type="NCBIfam" id="NF008405">
    <property type="entry name" value="PRK11207.1"/>
    <property type="match status" value="1"/>
</dbReference>
<evidence type="ECO:0000313" key="6">
    <source>
        <dbReference type="EMBL" id="HAJ5152411.1"/>
    </source>
</evidence>
<dbReference type="EC" id="2.1.1.-" evidence="7"/>
<accession>A0A066R9R7</accession>
<dbReference type="SUPFAM" id="SSF53335">
    <property type="entry name" value="S-adenosyl-L-methionine-dependent methyltransferases"/>
    <property type="match status" value="1"/>
</dbReference>
<dbReference type="EMBL" id="CAUZHL010000001">
    <property type="protein sequence ID" value="CAK1207236.1"/>
    <property type="molecule type" value="Genomic_DNA"/>
</dbReference>
<dbReference type="NCBIfam" id="NF008992">
    <property type="entry name" value="PRK12335.1"/>
    <property type="match status" value="1"/>
</dbReference>
<evidence type="ECO:0000313" key="5">
    <source>
        <dbReference type="EMBL" id="EFH3674704.1"/>
    </source>
</evidence>
<dbReference type="Gene3D" id="3.40.50.150">
    <property type="entry name" value="Vaccinia Virus protein VP39"/>
    <property type="match status" value="1"/>
</dbReference>
<dbReference type="InterPro" id="IPR004537">
    <property type="entry name" value="Tellurite-R_MeTrfase_TehB"/>
</dbReference>
<dbReference type="RefSeq" id="WP_000586712.1">
    <property type="nucleotide sequence ID" value="NZ_BDLI01000021.1"/>
</dbReference>
<dbReference type="AlphaFoldDB" id="A0A066R9R7"/>
<dbReference type="Proteomes" id="UP000534496">
    <property type="component" value="Unassembled WGS sequence"/>
</dbReference>